<evidence type="ECO:0000313" key="7">
    <source>
        <dbReference type="Proteomes" id="UP000772434"/>
    </source>
</evidence>
<dbReference type="PANTHER" id="PTHR44329:SF288">
    <property type="entry name" value="MITOGEN-ACTIVATED PROTEIN KINASE KINASE KINASE 20"/>
    <property type="match status" value="1"/>
</dbReference>
<organism evidence="6 7">
    <name type="scientific">Rhodocollybia butyracea</name>
    <dbReference type="NCBI Taxonomy" id="206335"/>
    <lineage>
        <taxon>Eukaryota</taxon>
        <taxon>Fungi</taxon>
        <taxon>Dikarya</taxon>
        <taxon>Basidiomycota</taxon>
        <taxon>Agaricomycotina</taxon>
        <taxon>Agaricomycetes</taxon>
        <taxon>Agaricomycetidae</taxon>
        <taxon>Agaricales</taxon>
        <taxon>Marasmiineae</taxon>
        <taxon>Omphalotaceae</taxon>
        <taxon>Rhodocollybia</taxon>
    </lineage>
</organism>
<feature type="non-terminal residue" evidence="6">
    <location>
        <position position="1"/>
    </location>
</feature>
<dbReference type="PANTHER" id="PTHR44329">
    <property type="entry name" value="SERINE/THREONINE-PROTEIN KINASE TNNI3K-RELATED"/>
    <property type="match status" value="1"/>
</dbReference>
<dbReference type="GO" id="GO:0004674">
    <property type="term" value="F:protein serine/threonine kinase activity"/>
    <property type="evidence" value="ECO:0007669"/>
    <property type="project" value="TreeGrafter"/>
</dbReference>
<dbReference type="Proteomes" id="UP000772434">
    <property type="component" value="Unassembled WGS sequence"/>
</dbReference>
<proteinExistence type="predicted"/>
<keyword evidence="3 6" id="KW-0418">Kinase</keyword>
<keyword evidence="1" id="KW-0808">Transferase</keyword>
<evidence type="ECO:0000256" key="4">
    <source>
        <dbReference type="ARBA" id="ARBA00022840"/>
    </source>
</evidence>
<dbReference type="EMBL" id="JADNRY010000305">
    <property type="protein sequence ID" value="KAF9059380.1"/>
    <property type="molecule type" value="Genomic_DNA"/>
</dbReference>
<protein>
    <submittedName>
        <fullName evidence="6">Kinase-like domain-containing protein</fullName>
    </submittedName>
</protein>
<dbReference type="PROSITE" id="PS00108">
    <property type="entry name" value="PROTEIN_KINASE_ST"/>
    <property type="match status" value="1"/>
</dbReference>
<sequence>QEVLVWSQLDHPNILPFLGIDVDLFPERFCLVSPWCNHGNVIKYLETHPKVDKMRIVSDIFDIAQGLKYLHSQNPAFVHGDLKAANILVSELGCCLLADFGLSISVLQSSSSATGDPRGSTRWMDPEMFYPTYARASISTDMYALGCTILEVVTGAPPFPEIHSDVAVISHVMAGFRPLRPADGFSDELWEVVKECWVDSNKRPSIRDFVLMYSRIFREAKSGYSFV</sequence>
<dbReference type="SUPFAM" id="SSF56112">
    <property type="entry name" value="Protein kinase-like (PK-like)"/>
    <property type="match status" value="1"/>
</dbReference>
<reference evidence="6" key="1">
    <citation type="submission" date="2020-11" db="EMBL/GenBank/DDBJ databases">
        <authorList>
            <consortium name="DOE Joint Genome Institute"/>
            <person name="Ahrendt S."/>
            <person name="Riley R."/>
            <person name="Andreopoulos W."/>
            <person name="Labutti K."/>
            <person name="Pangilinan J."/>
            <person name="Ruiz-Duenas F.J."/>
            <person name="Barrasa J.M."/>
            <person name="Sanchez-Garcia M."/>
            <person name="Camarero S."/>
            <person name="Miyauchi S."/>
            <person name="Serrano A."/>
            <person name="Linde D."/>
            <person name="Babiker R."/>
            <person name="Drula E."/>
            <person name="Ayuso-Fernandez I."/>
            <person name="Pacheco R."/>
            <person name="Padilla G."/>
            <person name="Ferreira P."/>
            <person name="Barriuso J."/>
            <person name="Kellner H."/>
            <person name="Castanera R."/>
            <person name="Alfaro M."/>
            <person name="Ramirez L."/>
            <person name="Pisabarro A.G."/>
            <person name="Kuo A."/>
            <person name="Tritt A."/>
            <person name="Lipzen A."/>
            <person name="He G."/>
            <person name="Yan M."/>
            <person name="Ng V."/>
            <person name="Cullen D."/>
            <person name="Martin F."/>
            <person name="Rosso M.-N."/>
            <person name="Henrissat B."/>
            <person name="Hibbett D."/>
            <person name="Martinez A.T."/>
            <person name="Grigoriev I.V."/>
        </authorList>
    </citation>
    <scope>NUCLEOTIDE SEQUENCE</scope>
    <source>
        <strain evidence="6">AH 40177</strain>
    </source>
</reference>
<evidence type="ECO:0000256" key="1">
    <source>
        <dbReference type="ARBA" id="ARBA00022679"/>
    </source>
</evidence>
<dbReference type="Gene3D" id="1.10.510.10">
    <property type="entry name" value="Transferase(Phosphotransferase) domain 1"/>
    <property type="match status" value="1"/>
</dbReference>
<evidence type="ECO:0000256" key="2">
    <source>
        <dbReference type="ARBA" id="ARBA00022741"/>
    </source>
</evidence>
<dbReference type="PROSITE" id="PS50011">
    <property type="entry name" value="PROTEIN_KINASE_DOM"/>
    <property type="match status" value="1"/>
</dbReference>
<dbReference type="AlphaFoldDB" id="A0A9P5PC32"/>
<dbReference type="SMART" id="SM00220">
    <property type="entry name" value="S_TKc"/>
    <property type="match status" value="1"/>
</dbReference>
<evidence type="ECO:0000313" key="6">
    <source>
        <dbReference type="EMBL" id="KAF9059380.1"/>
    </source>
</evidence>
<dbReference type="PIRSF" id="PIRSF000654">
    <property type="entry name" value="Integrin-linked_kinase"/>
    <property type="match status" value="1"/>
</dbReference>
<dbReference type="GO" id="GO:0005524">
    <property type="term" value="F:ATP binding"/>
    <property type="evidence" value="ECO:0007669"/>
    <property type="project" value="UniProtKB-KW"/>
</dbReference>
<dbReference type="InterPro" id="IPR000719">
    <property type="entry name" value="Prot_kinase_dom"/>
</dbReference>
<dbReference type="InterPro" id="IPR051681">
    <property type="entry name" value="Ser/Thr_Kinases-Pseudokinases"/>
</dbReference>
<keyword evidence="2" id="KW-0547">Nucleotide-binding</keyword>
<comment type="caution">
    <text evidence="6">The sequence shown here is derived from an EMBL/GenBank/DDBJ whole genome shotgun (WGS) entry which is preliminary data.</text>
</comment>
<accession>A0A9P5PC32</accession>
<dbReference type="InterPro" id="IPR008271">
    <property type="entry name" value="Ser/Thr_kinase_AS"/>
</dbReference>
<name>A0A9P5PC32_9AGAR</name>
<dbReference type="Pfam" id="PF07714">
    <property type="entry name" value="PK_Tyr_Ser-Thr"/>
    <property type="match status" value="1"/>
</dbReference>
<keyword evidence="4" id="KW-0067">ATP-binding</keyword>
<feature type="domain" description="Protein kinase" evidence="5">
    <location>
        <begin position="1"/>
        <end position="216"/>
    </location>
</feature>
<evidence type="ECO:0000256" key="3">
    <source>
        <dbReference type="ARBA" id="ARBA00022777"/>
    </source>
</evidence>
<dbReference type="InterPro" id="IPR001245">
    <property type="entry name" value="Ser-Thr/Tyr_kinase_cat_dom"/>
</dbReference>
<gene>
    <name evidence="6" type="ORF">BDP27DRAFT_1238897</name>
</gene>
<dbReference type="OrthoDB" id="26722at2759"/>
<evidence type="ECO:0000259" key="5">
    <source>
        <dbReference type="PROSITE" id="PS50011"/>
    </source>
</evidence>
<keyword evidence="7" id="KW-1185">Reference proteome</keyword>
<dbReference type="InterPro" id="IPR011009">
    <property type="entry name" value="Kinase-like_dom_sf"/>
</dbReference>